<evidence type="ECO:0000259" key="8">
    <source>
        <dbReference type="Pfam" id="PF03600"/>
    </source>
</evidence>
<keyword evidence="2" id="KW-0813">Transport</keyword>
<dbReference type="InterPro" id="IPR004680">
    <property type="entry name" value="Cit_transptr-like_dom"/>
</dbReference>
<name>A0AAE3A1C5_9FIRM</name>
<evidence type="ECO:0000256" key="4">
    <source>
        <dbReference type="ARBA" id="ARBA00022692"/>
    </source>
</evidence>
<sequence>MSMEVKRKLSEFLKRETVLTVAILLAIVSAVMIPPDREYAGYIDFRTLSILFCLMTVMAGLQKLGVFRNIAKTLLRHTQNTIQLAEVLVLLCFIFSMIITNDVSLITFVPFTFIVLRLTGEEAVKKLAVPVIVLQTIAANLGSMLTPIGNPQNLYLYGKTQMSAGTFILLMLPYSLVSLLLLMICVVIVAKRSGIEVRGAEVLLTEDEKLEQKKYLLPAYLLLFVLCLLTVAHMIPYPVTLGTVALAVLLLDRGTLIKVDYSLLLTFVGFFIFIGNMGRMPAFCDFLQKIIGGREVMTAVIASQVISNVPAALLLSGFTENITALIIGTNLGGLGTLIASMASLISYKQVARQIPGEKKKYFGWFTIANIVFLMILVLENCLL</sequence>
<evidence type="ECO:0000256" key="6">
    <source>
        <dbReference type="ARBA" id="ARBA00023136"/>
    </source>
</evidence>
<keyword evidence="4 7" id="KW-0812">Transmembrane</keyword>
<evidence type="ECO:0000256" key="1">
    <source>
        <dbReference type="ARBA" id="ARBA00004651"/>
    </source>
</evidence>
<feature type="transmembrane region" description="Helical" evidence="7">
    <location>
        <begin position="12"/>
        <end position="33"/>
    </location>
</feature>
<reference evidence="9 10" key="1">
    <citation type="submission" date="2021-10" db="EMBL/GenBank/DDBJ databases">
        <title>Anaerobic single-cell dispensing facilitates the cultivation of human gut bacteria.</title>
        <authorList>
            <person name="Afrizal A."/>
        </authorList>
    </citation>
    <scope>NUCLEOTIDE SEQUENCE [LARGE SCALE GENOMIC DNA]</scope>
    <source>
        <strain evidence="9 10">CLA-AA-H273</strain>
    </source>
</reference>
<keyword evidence="3" id="KW-1003">Cell membrane</keyword>
<proteinExistence type="predicted"/>
<dbReference type="PANTHER" id="PTHR43302">
    <property type="entry name" value="TRANSPORTER ARSB-RELATED"/>
    <property type="match status" value="1"/>
</dbReference>
<comment type="caution">
    <text evidence="9">The sequence shown here is derived from an EMBL/GenBank/DDBJ whole genome shotgun (WGS) entry which is preliminary data.</text>
</comment>
<dbReference type="RefSeq" id="WP_117465344.1">
    <property type="nucleotide sequence ID" value="NZ_JAJEPV010000063.1"/>
</dbReference>
<feature type="transmembrane region" description="Helical" evidence="7">
    <location>
        <begin position="296"/>
        <end position="316"/>
    </location>
</feature>
<evidence type="ECO:0000313" key="10">
    <source>
        <dbReference type="Proteomes" id="UP001197795"/>
    </source>
</evidence>
<feature type="transmembrane region" description="Helical" evidence="7">
    <location>
        <begin position="82"/>
        <end position="99"/>
    </location>
</feature>
<feature type="transmembrane region" description="Helical" evidence="7">
    <location>
        <begin position="361"/>
        <end position="378"/>
    </location>
</feature>
<dbReference type="EMBL" id="JAJEPV010000063">
    <property type="protein sequence ID" value="MCC2121182.1"/>
    <property type="molecule type" value="Genomic_DNA"/>
</dbReference>
<evidence type="ECO:0000256" key="3">
    <source>
        <dbReference type="ARBA" id="ARBA00022475"/>
    </source>
</evidence>
<accession>A0AAE3A1C5</accession>
<feature type="transmembrane region" description="Helical" evidence="7">
    <location>
        <begin position="215"/>
        <end position="235"/>
    </location>
</feature>
<dbReference type="AlphaFoldDB" id="A0AAE3A1C5"/>
<feature type="transmembrane region" description="Helical" evidence="7">
    <location>
        <begin position="322"/>
        <end position="340"/>
    </location>
</feature>
<gene>
    <name evidence="9" type="ORF">LKD75_16600</name>
</gene>
<keyword evidence="5 7" id="KW-1133">Transmembrane helix</keyword>
<evidence type="ECO:0000256" key="7">
    <source>
        <dbReference type="SAM" id="Phobius"/>
    </source>
</evidence>
<comment type="subcellular location">
    <subcellularLocation>
        <location evidence="1">Cell membrane</location>
        <topology evidence="1">Multi-pass membrane protein</topology>
    </subcellularLocation>
</comment>
<dbReference type="PANTHER" id="PTHR43302:SF5">
    <property type="entry name" value="TRANSPORTER ARSB-RELATED"/>
    <property type="match status" value="1"/>
</dbReference>
<feature type="transmembrane region" description="Helical" evidence="7">
    <location>
        <begin position="39"/>
        <end position="61"/>
    </location>
</feature>
<evidence type="ECO:0000313" key="9">
    <source>
        <dbReference type="EMBL" id="MCC2121182.1"/>
    </source>
</evidence>
<feature type="transmembrane region" description="Helical" evidence="7">
    <location>
        <begin position="255"/>
        <end position="275"/>
    </location>
</feature>
<keyword evidence="6 7" id="KW-0472">Membrane</keyword>
<dbReference type="GO" id="GO:0055085">
    <property type="term" value="P:transmembrane transport"/>
    <property type="evidence" value="ECO:0007669"/>
    <property type="project" value="InterPro"/>
</dbReference>
<dbReference type="GO" id="GO:0005886">
    <property type="term" value="C:plasma membrane"/>
    <property type="evidence" value="ECO:0007669"/>
    <property type="project" value="UniProtKB-SubCell"/>
</dbReference>
<evidence type="ECO:0000256" key="2">
    <source>
        <dbReference type="ARBA" id="ARBA00022448"/>
    </source>
</evidence>
<protein>
    <submittedName>
        <fullName evidence="9">Citrate transporter</fullName>
    </submittedName>
</protein>
<dbReference type="Pfam" id="PF03600">
    <property type="entry name" value="CitMHS"/>
    <property type="match status" value="1"/>
</dbReference>
<evidence type="ECO:0000256" key="5">
    <source>
        <dbReference type="ARBA" id="ARBA00022989"/>
    </source>
</evidence>
<organism evidence="9 10">
    <name type="scientific">Waltera acetigignens</name>
    <dbReference type="NCBI Taxonomy" id="2981769"/>
    <lineage>
        <taxon>Bacteria</taxon>
        <taxon>Bacillati</taxon>
        <taxon>Bacillota</taxon>
        <taxon>Clostridia</taxon>
        <taxon>Lachnospirales</taxon>
        <taxon>Lachnospiraceae</taxon>
        <taxon>Waltera</taxon>
    </lineage>
</organism>
<keyword evidence="10" id="KW-1185">Reference proteome</keyword>
<feature type="domain" description="Citrate transporter-like" evidence="8">
    <location>
        <begin position="21"/>
        <end position="315"/>
    </location>
</feature>
<feature type="transmembrane region" description="Helical" evidence="7">
    <location>
        <begin position="168"/>
        <end position="190"/>
    </location>
</feature>
<dbReference type="Proteomes" id="UP001197795">
    <property type="component" value="Unassembled WGS sequence"/>
</dbReference>